<dbReference type="EMBL" id="GBXM01058448">
    <property type="protein sequence ID" value="JAH50129.1"/>
    <property type="molecule type" value="Transcribed_RNA"/>
</dbReference>
<organism evidence="1">
    <name type="scientific">Anguilla anguilla</name>
    <name type="common">European freshwater eel</name>
    <name type="synonym">Muraena anguilla</name>
    <dbReference type="NCBI Taxonomy" id="7936"/>
    <lineage>
        <taxon>Eukaryota</taxon>
        <taxon>Metazoa</taxon>
        <taxon>Chordata</taxon>
        <taxon>Craniata</taxon>
        <taxon>Vertebrata</taxon>
        <taxon>Euteleostomi</taxon>
        <taxon>Actinopterygii</taxon>
        <taxon>Neopterygii</taxon>
        <taxon>Teleostei</taxon>
        <taxon>Anguilliformes</taxon>
        <taxon>Anguillidae</taxon>
        <taxon>Anguilla</taxon>
    </lineage>
</organism>
<name>A0A0E9T8W1_ANGAN</name>
<reference evidence="1" key="1">
    <citation type="submission" date="2014-11" db="EMBL/GenBank/DDBJ databases">
        <authorList>
            <person name="Amaro Gonzalez C."/>
        </authorList>
    </citation>
    <scope>NUCLEOTIDE SEQUENCE</scope>
</reference>
<reference evidence="1" key="2">
    <citation type="journal article" date="2015" name="Fish Shellfish Immunol.">
        <title>Early steps in the European eel (Anguilla anguilla)-Vibrio vulnificus interaction in the gills: Role of the RtxA13 toxin.</title>
        <authorList>
            <person name="Callol A."/>
            <person name="Pajuelo D."/>
            <person name="Ebbesson L."/>
            <person name="Teles M."/>
            <person name="MacKenzie S."/>
            <person name="Amaro C."/>
        </authorList>
    </citation>
    <scope>NUCLEOTIDE SEQUENCE</scope>
</reference>
<accession>A0A0E9T8W1</accession>
<protein>
    <submittedName>
        <fullName evidence="1">Uncharacterized protein</fullName>
    </submittedName>
</protein>
<sequence>MLGRYSSDIQACHAVFREELPGLPFSRIGYFWSWSSFQRWKASASFAPTVVSKK</sequence>
<dbReference type="AlphaFoldDB" id="A0A0E9T8W1"/>
<evidence type="ECO:0000313" key="1">
    <source>
        <dbReference type="EMBL" id="JAH50129.1"/>
    </source>
</evidence>
<proteinExistence type="predicted"/>